<comment type="caution">
    <text evidence="3">The sequence shown here is derived from an EMBL/GenBank/DDBJ whole genome shotgun (WGS) entry which is preliminary data.</text>
</comment>
<dbReference type="Proteomes" id="UP000624703">
    <property type="component" value="Unassembled WGS sequence"/>
</dbReference>
<dbReference type="InterPro" id="IPR016024">
    <property type="entry name" value="ARM-type_fold"/>
</dbReference>
<dbReference type="SMART" id="SM00567">
    <property type="entry name" value="EZ_HEAT"/>
    <property type="match status" value="4"/>
</dbReference>
<dbReference type="InterPro" id="IPR011042">
    <property type="entry name" value="6-blade_b-propeller_TolB-like"/>
</dbReference>
<proteinExistence type="predicted"/>
<dbReference type="SUPFAM" id="SSF48371">
    <property type="entry name" value="ARM repeat"/>
    <property type="match status" value="1"/>
</dbReference>
<dbReference type="InterPro" id="IPR040698">
    <property type="entry name" value="HZS_alpha_mid"/>
</dbReference>
<name>A0A8J7MJL6_9BACT</name>
<dbReference type="Pfam" id="PF18582">
    <property type="entry name" value="HZS_alpha"/>
    <property type="match status" value="1"/>
</dbReference>
<protein>
    <submittedName>
        <fullName evidence="3">HEAT repeat domain-containing protein</fullName>
    </submittedName>
</protein>
<feature type="signal peptide" evidence="1">
    <location>
        <begin position="1"/>
        <end position="24"/>
    </location>
</feature>
<evidence type="ECO:0000313" key="3">
    <source>
        <dbReference type="EMBL" id="MBK1792208.1"/>
    </source>
</evidence>
<dbReference type="SUPFAM" id="SSF82171">
    <property type="entry name" value="DPP6 N-terminal domain-like"/>
    <property type="match status" value="1"/>
</dbReference>
<dbReference type="InterPro" id="IPR011659">
    <property type="entry name" value="WD40"/>
</dbReference>
<gene>
    <name evidence="3" type="ORF">JIN82_13685</name>
</gene>
<dbReference type="RefSeq" id="WP_200312223.1">
    <property type="nucleotide sequence ID" value="NZ_JAENIM010000044.1"/>
</dbReference>
<reference evidence="3" key="1">
    <citation type="submission" date="2021-01" db="EMBL/GenBank/DDBJ databases">
        <title>Modified the classification status of verrucomicrobia.</title>
        <authorList>
            <person name="Feng X."/>
        </authorList>
    </citation>
    <scope>NUCLEOTIDE SEQUENCE</scope>
    <source>
        <strain evidence="3">_KCTC 22039</strain>
    </source>
</reference>
<dbReference type="Gene3D" id="1.25.10.10">
    <property type="entry name" value="Leucine-rich Repeat Variant"/>
    <property type="match status" value="3"/>
</dbReference>
<sequence length="1166" mass="131763">MMMKNPAALVLGMTISILSGAISAELENPFQTQLNHWTSQLNDSNEVSRIKAVEHLSAMRATEAAEQIVGMLGDECPRVRREAVMYMAWSGKRQMMLPLLNALADDDWTVRKAAHLGLELHTGLQLEFNAQEKPQLRAEQIEKLQDRLALIQLESHVESLMAQAEDDQLPYFKRCDALRAVARMADPSPALSQRLIELLRPYKDINLQLDKQVYKDSMYSDEGANVHHRAEKHFIQAGIKALGKIATADSAGEQYLIELLDRPDWAAYAMEAMLDCGGPASVDAVMTYLPKFSFKPETREIGGNRYGKLVEVYPWYDAPNFSMIDRVPRLYFSALRVLSRLPINDEQSVKMKGLTPYLVVGIPNNWDSTMIYQREPVHEMIGYLLDIADMRQPVIDAAFNALGESRPQSVSGSEMELVEKLVNDYVKLDTARKPPYAGHVLAALCNDKRDVPSLLKLLEYRSGWVRMDAAKALMAMDAHEAADKLRQLLRQAPDDASYGVSMDFETFYDKEHGDGFDEFNDPSPRFKEAWLLALGKLGDDSDIDLLTEFAFNDKNVLEVQYAAAKALCKKSASKVGAVLQRVESQHPYFSIKLLAREALWQRGLERIPASQNAQTPAEQIDAGLVADQSENFSYVFIQADHDIGNDYQISKDLTAYATTDSGPTYRYGKNIFKFTPSSDGQGELQQVTQFTNAHVADLEVHYDGEWLVFAKRDADGDDPWWHLFEVRQDGTGLKQLTFGPYHDVQPVHMPDGRIAFSSTRLGYRDEYHGYLSTGLTTMNRDGSDIRVIGYNFGRDSEASISSDGRLLFTRLELFYSRLKTEWNLMSAFPDGYRVQTLYGPERRQAFLNIKGANSVTAPRHRLLRITQPQPWGKDKYIINSFDGPMVIGPGKLKERKVMPNSDWAVTCPYPLNDEELLVSAGKRPPLEQRSQFHRIDNWEPVNHGIYRLNVETAELTLVYDDPSYSAIEARPLRPRFREPILPSNYHGENPSFTGTMMCSSVKNTRKPQIAERGKYVRINEGMPQIARHQTHKDGGVAWRNHGGAVGRILGTVPLADDGSFSVEIPADRMVHFQVLDSDRQVVGNELIWQYVRPGATTSCIGCHEKPDLAPVSQRSYPLALREPAVPLMPSNDDIIYRAKMWYKGWAPDEREERIRTVNAINSFGRE</sequence>
<dbReference type="InterPro" id="IPR011989">
    <property type="entry name" value="ARM-like"/>
</dbReference>
<evidence type="ECO:0000313" key="4">
    <source>
        <dbReference type="Proteomes" id="UP000624703"/>
    </source>
</evidence>
<dbReference type="InterPro" id="IPR004155">
    <property type="entry name" value="PBS_lyase_HEAT"/>
</dbReference>
<evidence type="ECO:0000256" key="1">
    <source>
        <dbReference type="SAM" id="SignalP"/>
    </source>
</evidence>
<dbReference type="Pfam" id="PF07676">
    <property type="entry name" value="PD40"/>
    <property type="match status" value="1"/>
</dbReference>
<accession>A0A8J7MJL6</accession>
<dbReference type="Pfam" id="PF13646">
    <property type="entry name" value="HEAT_2"/>
    <property type="match status" value="1"/>
</dbReference>
<feature type="domain" description="Hydrazine synthase alpha subunit middle" evidence="2">
    <location>
        <begin position="1016"/>
        <end position="1104"/>
    </location>
</feature>
<organism evidence="3 4">
    <name type="scientific">Persicirhabdus sediminis</name>
    <dbReference type="NCBI Taxonomy" id="454144"/>
    <lineage>
        <taxon>Bacteria</taxon>
        <taxon>Pseudomonadati</taxon>
        <taxon>Verrucomicrobiota</taxon>
        <taxon>Verrucomicrobiia</taxon>
        <taxon>Verrucomicrobiales</taxon>
        <taxon>Verrucomicrobiaceae</taxon>
        <taxon>Persicirhabdus</taxon>
    </lineage>
</organism>
<evidence type="ECO:0000259" key="2">
    <source>
        <dbReference type="Pfam" id="PF18582"/>
    </source>
</evidence>
<dbReference type="Gene3D" id="2.120.10.30">
    <property type="entry name" value="TolB, C-terminal domain"/>
    <property type="match status" value="1"/>
</dbReference>
<dbReference type="EMBL" id="JAENIM010000044">
    <property type="protein sequence ID" value="MBK1792208.1"/>
    <property type="molecule type" value="Genomic_DNA"/>
</dbReference>
<keyword evidence="4" id="KW-1185">Reference proteome</keyword>
<feature type="chain" id="PRO_5035186505" evidence="1">
    <location>
        <begin position="25"/>
        <end position="1166"/>
    </location>
</feature>
<keyword evidence="1" id="KW-0732">Signal</keyword>
<dbReference type="AlphaFoldDB" id="A0A8J7MJL6"/>